<sequence>MKPQENQGRISRQMGAGREGRRAEGDGKRNSKVFCTKETRPLRPQKTFVLFRSPFDAVPFSPPTMIKEIAAHFPGGRIALGRGLLMMRESSPVHSDYSLPQRSGKHTLTRSFREGCGPGSNKERRGYVFVKLTPALIFSAGRTLMEGYPVEEALH</sequence>
<accession>A0A4Z2I0V9</accession>
<proteinExistence type="predicted"/>
<protein>
    <submittedName>
        <fullName evidence="2">Uncharacterized protein</fullName>
    </submittedName>
</protein>
<feature type="region of interest" description="Disordered" evidence="1">
    <location>
        <begin position="1"/>
        <end position="30"/>
    </location>
</feature>
<feature type="compositionally biased region" description="Polar residues" evidence="1">
    <location>
        <begin position="1"/>
        <end position="10"/>
    </location>
</feature>
<dbReference type="Proteomes" id="UP000314294">
    <property type="component" value="Unassembled WGS sequence"/>
</dbReference>
<keyword evidence="3" id="KW-1185">Reference proteome</keyword>
<evidence type="ECO:0000313" key="3">
    <source>
        <dbReference type="Proteomes" id="UP000314294"/>
    </source>
</evidence>
<evidence type="ECO:0000313" key="2">
    <source>
        <dbReference type="EMBL" id="TNN70914.1"/>
    </source>
</evidence>
<dbReference type="AlphaFoldDB" id="A0A4Z2I0V9"/>
<name>A0A4Z2I0V9_9TELE</name>
<comment type="caution">
    <text evidence="2">The sequence shown here is derived from an EMBL/GenBank/DDBJ whole genome shotgun (WGS) entry which is preliminary data.</text>
</comment>
<feature type="compositionally biased region" description="Basic and acidic residues" evidence="1">
    <location>
        <begin position="18"/>
        <end position="30"/>
    </location>
</feature>
<gene>
    <name evidence="2" type="ORF">EYF80_018899</name>
</gene>
<reference evidence="2 3" key="1">
    <citation type="submission" date="2019-03" db="EMBL/GenBank/DDBJ databases">
        <title>First draft genome of Liparis tanakae, snailfish: a comprehensive survey of snailfish specific genes.</title>
        <authorList>
            <person name="Kim W."/>
            <person name="Song I."/>
            <person name="Jeong J.-H."/>
            <person name="Kim D."/>
            <person name="Kim S."/>
            <person name="Ryu S."/>
            <person name="Song J.Y."/>
            <person name="Lee S.K."/>
        </authorList>
    </citation>
    <scope>NUCLEOTIDE SEQUENCE [LARGE SCALE GENOMIC DNA]</scope>
    <source>
        <tissue evidence="2">Muscle</tissue>
    </source>
</reference>
<evidence type="ECO:0000256" key="1">
    <source>
        <dbReference type="SAM" id="MobiDB-lite"/>
    </source>
</evidence>
<dbReference type="EMBL" id="SRLO01000157">
    <property type="protein sequence ID" value="TNN70914.1"/>
    <property type="molecule type" value="Genomic_DNA"/>
</dbReference>
<organism evidence="2 3">
    <name type="scientific">Liparis tanakae</name>
    <name type="common">Tanaka's snailfish</name>
    <dbReference type="NCBI Taxonomy" id="230148"/>
    <lineage>
        <taxon>Eukaryota</taxon>
        <taxon>Metazoa</taxon>
        <taxon>Chordata</taxon>
        <taxon>Craniata</taxon>
        <taxon>Vertebrata</taxon>
        <taxon>Euteleostomi</taxon>
        <taxon>Actinopterygii</taxon>
        <taxon>Neopterygii</taxon>
        <taxon>Teleostei</taxon>
        <taxon>Neoteleostei</taxon>
        <taxon>Acanthomorphata</taxon>
        <taxon>Eupercaria</taxon>
        <taxon>Perciformes</taxon>
        <taxon>Cottioidei</taxon>
        <taxon>Cottales</taxon>
        <taxon>Liparidae</taxon>
        <taxon>Liparis</taxon>
    </lineage>
</organism>